<dbReference type="PANTHER" id="PTHR17490">
    <property type="entry name" value="SUA5"/>
    <property type="match status" value="1"/>
</dbReference>
<accession>B6YRN8</accession>
<evidence type="ECO:0000256" key="4">
    <source>
        <dbReference type="ARBA" id="ARBA00022490"/>
    </source>
</evidence>
<dbReference type="GO" id="GO:0005524">
    <property type="term" value="F:ATP binding"/>
    <property type="evidence" value="ECO:0007669"/>
    <property type="project" value="UniProtKB-KW"/>
</dbReference>
<dbReference type="GO" id="GO:0000049">
    <property type="term" value="F:tRNA binding"/>
    <property type="evidence" value="ECO:0007669"/>
    <property type="project" value="TreeGrafter"/>
</dbReference>
<evidence type="ECO:0000256" key="7">
    <source>
        <dbReference type="ARBA" id="ARBA00022695"/>
    </source>
</evidence>
<dbReference type="NCBIfam" id="TIGR00057">
    <property type="entry name" value="L-threonylcarbamoyladenylate synthase"/>
    <property type="match status" value="1"/>
</dbReference>
<dbReference type="InterPro" id="IPR017945">
    <property type="entry name" value="DHBP_synth_RibB-like_a/b_dom"/>
</dbReference>
<dbReference type="KEGG" id="aps:CFPG_597"/>
<sequence length="189" mass="21175">MIQKEIAKTCEILRNGGIVLYPTDTIWGLGCDASNEEAVERIFFIKKRPNTRTMLILLDSFDELHNYVENLPEITPDLIDIFHKKPLTIIYSGAKNVAPNLIASDGTLGIRITKDFFSKQLCFQLKNPLVSTSANISGQATPTTFSEISNEIIESVDYVVNYKRNIIQSAKPSSIIQIENGNSIKVIRK</sequence>
<dbReference type="STRING" id="511995.CFPG_597"/>
<evidence type="ECO:0000256" key="1">
    <source>
        <dbReference type="ARBA" id="ARBA00004496"/>
    </source>
</evidence>
<protein>
    <recommendedName>
        <fullName evidence="10">L-threonylcarbamoyladenylate synthase</fullName>
        <ecNumber evidence="3">2.7.7.87</ecNumber>
    </recommendedName>
    <alternativeName>
        <fullName evidence="10">L-threonylcarbamoyladenylate synthase</fullName>
    </alternativeName>
</protein>
<dbReference type="EMBL" id="AP010656">
    <property type="protein sequence ID" value="BAG83860.1"/>
    <property type="molecule type" value="Genomic_DNA"/>
</dbReference>
<keyword evidence="9" id="KW-0067">ATP-binding</keyword>
<evidence type="ECO:0000256" key="11">
    <source>
        <dbReference type="ARBA" id="ARBA00048366"/>
    </source>
</evidence>
<organism evidence="13 14">
    <name type="scientific">Azobacteroides pseudotrichonymphae genomovar. CFP2</name>
    <dbReference type="NCBI Taxonomy" id="511995"/>
    <lineage>
        <taxon>Bacteria</taxon>
        <taxon>Pseudomonadati</taxon>
        <taxon>Bacteroidota</taxon>
        <taxon>Bacteroidia</taxon>
        <taxon>Bacteroidales</taxon>
        <taxon>Candidatus Azobacteroides</taxon>
    </lineage>
</organism>
<proteinExistence type="inferred from homology"/>
<evidence type="ECO:0000256" key="10">
    <source>
        <dbReference type="ARBA" id="ARBA00029774"/>
    </source>
</evidence>
<evidence type="ECO:0000256" key="5">
    <source>
        <dbReference type="ARBA" id="ARBA00022679"/>
    </source>
</evidence>
<evidence type="ECO:0000256" key="9">
    <source>
        <dbReference type="ARBA" id="ARBA00022840"/>
    </source>
</evidence>
<feature type="domain" description="YrdC-like" evidence="12">
    <location>
        <begin position="3"/>
        <end position="189"/>
    </location>
</feature>
<keyword evidence="8" id="KW-0547">Nucleotide-binding</keyword>
<dbReference type="GO" id="GO:0008033">
    <property type="term" value="P:tRNA processing"/>
    <property type="evidence" value="ECO:0007669"/>
    <property type="project" value="UniProtKB-KW"/>
</dbReference>
<dbReference type="HOGENOM" id="CLU_031397_3_2_10"/>
<dbReference type="InterPro" id="IPR050156">
    <property type="entry name" value="TC-AMP_synthase_SUA5"/>
</dbReference>
<keyword evidence="5" id="KW-0808">Transferase</keyword>
<evidence type="ECO:0000313" key="13">
    <source>
        <dbReference type="EMBL" id="BAG83860.1"/>
    </source>
</evidence>
<comment type="similarity">
    <text evidence="2">Belongs to the SUA5 family.</text>
</comment>
<dbReference type="Proteomes" id="UP000000723">
    <property type="component" value="Chromosome"/>
</dbReference>
<evidence type="ECO:0000313" key="14">
    <source>
        <dbReference type="Proteomes" id="UP000000723"/>
    </source>
</evidence>
<keyword evidence="7" id="KW-0548">Nucleotidyltransferase</keyword>
<comment type="subcellular location">
    <subcellularLocation>
        <location evidence="1">Cytoplasm</location>
    </subcellularLocation>
</comment>
<evidence type="ECO:0000256" key="2">
    <source>
        <dbReference type="ARBA" id="ARBA00007663"/>
    </source>
</evidence>
<dbReference type="GO" id="GO:0005737">
    <property type="term" value="C:cytoplasm"/>
    <property type="evidence" value="ECO:0007669"/>
    <property type="project" value="UniProtKB-SubCell"/>
</dbReference>
<gene>
    <name evidence="13" type="ordered locus">CFPG_597</name>
</gene>
<keyword evidence="14" id="KW-1185">Reference proteome</keyword>
<dbReference type="EC" id="2.7.7.87" evidence="3"/>
<evidence type="ECO:0000256" key="8">
    <source>
        <dbReference type="ARBA" id="ARBA00022741"/>
    </source>
</evidence>
<evidence type="ECO:0000256" key="6">
    <source>
        <dbReference type="ARBA" id="ARBA00022694"/>
    </source>
</evidence>
<dbReference type="InterPro" id="IPR006070">
    <property type="entry name" value="Sua5-like_dom"/>
</dbReference>
<dbReference type="Gene3D" id="3.90.870.10">
    <property type="entry name" value="DHBP synthase"/>
    <property type="match status" value="1"/>
</dbReference>
<evidence type="ECO:0000256" key="3">
    <source>
        <dbReference type="ARBA" id="ARBA00012584"/>
    </source>
</evidence>
<dbReference type="SUPFAM" id="SSF55821">
    <property type="entry name" value="YrdC/RibB"/>
    <property type="match status" value="1"/>
</dbReference>
<dbReference type="eggNOG" id="COG0009">
    <property type="taxonomic scope" value="Bacteria"/>
</dbReference>
<dbReference type="GO" id="GO:0003725">
    <property type="term" value="F:double-stranded RNA binding"/>
    <property type="evidence" value="ECO:0007669"/>
    <property type="project" value="InterPro"/>
</dbReference>
<keyword evidence="4" id="KW-0963">Cytoplasm</keyword>
<dbReference type="AlphaFoldDB" id="B6YRN8"/>
<dbReference type="Pfam" id="PF01300">
    <property type="entry name" value="Sua5_yciO_yrdC"/>
    <property type="match status" value="1"/>
</dbReference>
<reference evidence="14" key="1">
    <citation type="journal article" date="2008" name="Science">
        <title>Genome of an endosymbiont coupling N2 fixation to cellulolysis within RT protist cells in termite gut.</title>
        <authorList>
            <person name="Hongoh Y."/>
            <person name="Sharma V.K."/>
            <person name="Prakash T."/>
            <person name="Noda S."/>
            <person name="Toh H."/>
            <person name="Taylor T.D."/>
            <person name="Kudo T."/>
            <person name="Sakaki Y."/>
            <person name="Toyoda A."/>
            <person name="Hattori M."/>
            <person name="Ohkuma M."/>
        </authorList>
    </citation>
    <scope>NUCLEOTIDE SEQUENCE [LARGE SCALE GENOMIC DNA]</scope>
</reference>
<evidence type="ECO:0000259" key="12">
    <source>
        <dbReference type="PROSITE" id="PS51163"/>
    </source>
</evidence>
<comment type="catalytic activity">
    <reaction evidence="11">
        <text>L-threonine + hydrogencarbonate + ATP = L-threonylcarbamoyladenylate + diphosphate + H2O</text>
        <dbReference type="Rhea" id="RHEA:36407"/>
        <dbReference type="ChEBI" id="CHEBI:15377"/>
        <dbReference type="ChEBI" id="CHEBI:17544"/>
        <dbReference type="ChEBI" id="CHEBI:30616"/>
        <dbReference type="ChEBI" id="CHEBI:33019"/>
        <dbReference type="ChEBI" id="CHEBI:57926"/>
        <dbReference type="ChEBI" id="CHEBI:73682"/>
        <dbReference type="EC" id="2.7.7.87"/>
    </reaction>
</comment>
<dbReference type="GO" id="GO:0006450">
    <property type="term" value="P:regulation of translational fidelity"/>
    <property type="evidence" value="ECO:0007669"/>
    <property type="project" value="TreeGrafter"/>
</dbReference>
<dbReference type="PROSITE" id="PS51163">
    <property type="entry name" value="YRDC"/>
    <property type="match status" value="1"/>
</dbReference>
<name>B6YRN8_AZOPC</name>
<keyword evidence="6" id="KW-0819">tRNA processing</keyword>
<dbReference type="PANTHER" id="PTHR17490:SF16">
    <property type="entry name" value="THREONYLCARBAMOYL-AMP SYNTHASE"/>
    <property type="match status" value="1"/>
</dbReference>
<dbReference type="GO" id="GO:0061710">
    <property type="term" value="F:L-threonylcarbamoyladenylate synthase"/>
    <property type="evidence" value="ECO:0007669"/>
    <property type="project" value="UniProtKB-EC"/>
</dbReference>